<keyword evidence="1" id="KW-0808">Transferase</keyword>
<dbReference type="Pfam" id="PF00294">
    <property type="entry name" value="PfkB"/>
    <property type="match status" value="1"/>
</dbReference>
<dbReference type="GO" id="GO:0008443">
    <property type="term" value="F:phosphofructokinase activity"/>
    <property type="evidence" value="ECO:0007669"/>
    <property type="project" value="TreeGrafter"/>
</dbReference>
<dbReference type="Proteomes" id="UP000467240">
    <property type="component" value="Unassembled WGS sequence"/>
</dbReference>
<dbReference type="InterPro" id="IPR029056">
    <property type="entry name" value="Ribokinase-like"/>
</dbReference>
<accession>A0A7J5BR20</accession>
<dbReference type="AlphaFoldDB" id="A0A7J5BR20"/>
<proteinExistence type="predicted"/>
<dbReference type="Gene3D" id="3.40.1190.20">
    <property type="match status" value="1"/>
</dbReference>
<keyword evidence="2" id="KW-0418">Kinase</keyword>
<name>A0A7J5BR20_9MICO</name>
<dbReference type="SUPFAM" id="SSF53613">
    <property type="entry name" value="Ribokinase-like"/>
    <property type="match status" value="1"/>
</dbReference>
<feature type="region of interest" description="Disordered" evidence="3">
    <location>
        <begin position="1"/>
        <end position="51"/>
    </location>
</feature>
<dbReference type="PANTHER" id="PTHR46566">
    <property type="entry name" value="1-PHOSPHOFRUCTOKINASE-RELATED"/>
    <property type="match status" value="1"/>
</dbReference>
<keyword evidence="6" id="KW-1185">Reference proteome</keyword>
<evidence type="ECO:0000256" key="3">
    <source>
        <dbReference type="SAM" id="MobiDB-lite"/>
    </source>
</evidence>
<evidence type="ECO:0000313" key="5">
    <source>
        <dbReference type="EMBL" id="KAB1656715.1"/>
    </source>
</evidence>
<gene>
    <name evidence="5" type="ORF">F8O01_10040</name>
</gene>
<dbReference type="InterPro" id="IPR002173">
    <property type="entry name" value="Carboh/pur_kinase_PfkB_CS"/>
</dbReference>
<dbReference type="PANTHER" id="PTHR46566:SF2">
    <property type="entry name" value="ATP-DEPENDENT 6-PHOSPHOFRUCTOKINASE ISOZYME 2"/>
    <property type="match status" value="1"/>
</dbReference>
<evidence type="ECO:0000259" key="4">
    <source>
        <dbReference type="Pfam" id="PF00294"/>
    </source>
</evidence>
<sequence length="405" mass="43579">MLRRPPRECKRPRRAAPSGPDTGRRTPDVRRATTGGPPRHGSVGLPLERVSTADRPHVERIAMTAVVSLTAAPVIDRTYFVDTFDEGKVNRATDQQEFLSGKGLNVSRTLRLGGVPTSAVLPIGRDDEHLLFRTPHPHILRILRIPGRMRVNTAILEPGGRTTNVNQNPVPIPEADWQETIDMTVREIEALGADWLVVSGAVPKVAETGEALDFTRLFREARRLGTRIALDSSGTSLDVLVRSGYINLVKPNADELATMVGRHLTTFGEVLDAARHLIDECGLEVALVSLGGDGALAITRDVAWHGYAVAPRIVNTTGAGDATLAGFVGNSIQGAGRTGGRADFGQLPQLLVKRGLAAAVEYGALAVSVPTTIIDSFDELPEAVIETPDPERLLSEPTKFLTPRP</sequence>
<dbReference type="InterPro" id="IPR011611">
    <property type="entry name" value="PfkB_dom"/>
</dbReference>
<dbReference type="PROSITE" id="PS00584">
    <property type="entry name" value="PFKB_KINASES_2"/>
    <property type="match status" value="1"/>
</dbReference>
<evidence type="ECO:0000256" key="1">
    <source>
        <dbReference type="ARBA" id="ARBA00022679"/>
    </source>
</evidence>
<evidence type="ECO:0000256" key="2">
    <source>
        <dbReference type="ARBA" id="ARBA00022777"/>
    </source>
</evidence>
<dbReference type="EMBL" id="WBJZ01000011">
    <property type="protein sequence ID" value="KAB1656715.1"/>
    <property type="molecule type" value="Genomic_DNA"/>
</dbReference>
<reference evidence="5 6" key="1">
    <citation type="submission" date="2019-09" db="EMBL/GenBank/DDBJ databases">
        <title>Phylogeny of genus Pseudoclavibacter and closely related genus.</title>
        <authorList>
            <person name="Li Y."/>
        </authorList>
    </citation>
    <scope>NUCLEOTIDE SEQUENCE [LARGE SCALE GENOMIC DNA]</scope>
    <source>
        <strain evidence="5 6">DSM 23821</strain>
    </source>
</reference>
<comment type="caution">
    <text evidence="5">The sequence shown here is derived from an EMBL/GenBank/DDBJ whole genome shotgun (WGS) entry which is preliminary data.</text>
</comment>
<feature type="compositionally biased region" description="Basic and acidic residues" evidence="3">
    <location>
        <begin position="22"/>
        <end position="31"/>
    </location>
</feature>
<protein>
    <recommendedName>
        <fullName evidence="4">Carbohydrate kinase PfkB domain-containing protein</fullName>
    </recommendedName>
</protein>
<dbReference type="GO" id="GO:0005829">
    <property type="term" value="C:cytosol"/>
    <property type="evidence" value="ECO:0007669"/>
    <property type="project" value="TreeGrafter"/>
</dbReference>
<evidence type="ECO:0000313" key="6">
    <source>
        <dbReference type="Proteomes" id="UP000467240"/>
    </source>
</evidence>
<organism evidence="5 6">
    <name type="scientific">Pseudoclavibacter chungangensis</name>
    <dbReference type="NCBI Taxonomy" id="587635"/>
    <lineage>
        <taxon>Bacteria</taxon>
        <taxon>Bacillati</taxon>
        <taxon>Actinomycetota</taxon>
        <taxon>Actinomycetes</taxon>
        <taxon>Micrococcales</taxon>
        <taxon>Microbacteriaceae</taxon>
        <taxon>Pseudoclavibacter</taxon>
    </lineage>
</organism>
<feature type="domain" description="Carbohydrate kinase PfkB" evidence="4">
    <location>
        <begin position="72"/>
        <end position="334"/>
    </location>
</feature>
<dbReference type="OrthoDB" id="9801219at2"/>